<evidence type="ECO:0000313" key="1">
    <source>
        <dbReference type="EMBL" id="ODV56714.1"/>
    </source>
</evidence>
<accession>A0A1E4R8D0</accession>
<name>A0A1E4R8D0_9BACI</name>
<proteinExistence type="predicted"/>
<reference evidence="1 2" key="1">
    <citation type="submission" date="2016-09" db="EMBL/GenBank/DDBJ databases">
        <title>Draft genome sequence of the soil isolate, Lysinibacillus fusiformis M5, a potential hypoxanthine producer.</title>
        <authorList>
            <person name="Gallegos-Monterrosa R."/>
            <person name="Maroti G."/>
            <person name="Balint B."/>
            <person name="Kovacs A.T."/>
        </authorList>
    </citation>
    <scope>NUCLEOTIDE SEQUENCE [LARGE SCALE GENOMIC DNA]</scope>
    <source>
        <strain evidence="1 2">M5</strain>
    </source>
</reference>
<organism evidence="1 2">
    <name type="scientific">Lysinibacillus fusiformis</name>
    <dbReference type="NCBI Taxonomy" id="28031"/>
    <lineage>
        <taxon>Bacteria</taxon>
        <taxon>Bacillati</taxon>
        <taxon>Bacillota</taxon>
        <taxon>Bacilli</taxon>
        <taxon>Bacillales</taxon>
        <taxon>Bacillaceae</taxon>
        <taxon>Lysinibacillus</taxon>
    </lineage>
</organism>
<dbReference type="EMBL" id="MECQ01000001">
    <property type="protein sequence ID" value="ODV56714.1"/>
    <property type="molecule type" value="Genomic_DNA"/>
</dbReference>
<evidence type="ECO:0008006" key="3">
    <source>
        <dbReference type="Google" id="ProtNLM"/>
    </source>
</evidence>
<protein>
    <recommendedName>
        <fullName evidence="3">DUF4259 domain-containing protein</fullName>
    </recommendedName>
</protein>
<dbReference type="AlphaFoldDB" id="A0A1E4R8D0"/>
<dbReference type="OrthoDB" id="95637at2"/>
<sequence length="158" mass="18365">MGAWGYKALECDEGLDVVGMLRDYIEHHQESKYVPLSNIVQEMKSKGFFGETLDDIDFFFDVSAMALAELYIDFLDSGEFCGHKSVHPQKQLLADEDSLAFILKYLKDIKNEIPDQYGEREIIELWRESENWLEWSSNLAYLIQRIELDISRLQQMGG</sequence>
<comment type="caution">
    <text evidence="1">The sequence shown here is derived from an EMBL/GenBank/DDBJ whole genome shotgun (WGS) entry which is preliminary data.</text>
</comment>
<evidence type="ECO:0000313" key="2">
    <source>
        <dbReference type="Proteomes" id="UP000094784"/>
    </source>
</evidence>
<dbReference type="Proteomes" id="UP000094784">
    <property type="component" value="Unassembled WGS sequence"/>
</dbReference>
<gene>
    <name evidence="1" type="ORF">BG258_12820</name>
</gene>
<dbReference type="RefSeq" id="WP_069481702.1">
    <property type="nucleotide sequence ID" value="NZ_JBGOGZ010000002.1"/>
</dbReference>